<dbReference type="GO" id="GO:0003700">
    <property type="term" value="F:DNA-binding transcription factor activity"/>
    <property type="evidence" value="ECO:0007669"/>
    <property type="project" value="TreeGrafter"/>
</dbReference>
<dbReference type="Gene3D" id="1.10.357.10">
    <property type="entry name" value="Tetracycline Repressor, domain 2"/>
    <property type="match status" value="1"/>
</dbReference>
<keyword evidence="1" id="KW-0805">Transcription regulation</keyword>
<dbReference type="Pfam" id="PF21597">
    <property type="entry name" value="TetR_C_43"/>
    <property type="match status" value="1"/>
</dbReference>
<dbReference type="PRINTS" id="PR00455">
    <property type="entry name" value="HTHTETR"/>
</dbReference>
<dbReference type="EMBL" id="JACHXG010000005">
    <property type="protein sequence ID" value="MBB3089828.1"/>
    <property type="molecule type" value="Genomic_DNA"/>
</dbReference>
<evidence type="ECO:0000256" key="2">
    <source>
        <dbReference type="ARBA" id="ARBA00023125"/>
    </source>
</evidence>
<comment type="caution">
    <text evidence="6">The sequence shown here is derived from an EMBL/GenBank/DDBJ whole genome shotgun (WGS) entry which is preliminary data.</text>
</comment>
<keyword evidence="7" id="KW-1185">Reference proteome</keyword>
<dbReference type="Pfam" id="PF00440">
    <property type="entry name" value="TetR_N"/>
    <property type="match status" value="1"/>
</dbReference>
<dbReference type="Proteomes" id="UP000577707">
    <property type="component" value="Unassembled WGS sequence"/>
</dbReference>
<dbReference type="InterPro" id="IPR009057">
    <property type="entry name" value="Homeodomain-like_sf"/>
</dbReference>
<evidence type="ECO:0000313" key="7">
    <source>
        <dbReference type="Proteomes" id="UP000577707"/>
    </source>
</evidence>
<dbReference type="SUPFAM" id="SSF46689">
    <property type="entry name" value="Homeodomain-like"/>
    <property type="match status" value="1"/>
</dbReference>
<keyword evidence="2 4" id="KW-0238">DNA-binding</keyword>
<organism evidence="6 7">
    <name type="scientific">Nocardioides albus</name>
    <dbReference type="NCBI Taxonomy" id="1841"/>
    <lineage>
        <taxon>Bacteria</taxon>
        <taxon>Bacillati</taxon>
        <taxon>Actinomycetota</taxon>
        <taxon>Actinomycetes</taxon>
        <taxon>Propionibacteriales</taxon>
        <taxon>Nocardioidaceae</taxon>
        <taxon>Nocardioides</taxon>
    </lineage>
</organism>
<name>A0A7W5F943_9ACTN</name>
<evidence type="ECO:0000313" key="6">
    <source>
        <dbReference type="EMBL" id="MBB3089828.1"/>
    </source>
</evidence>
<dbReference type="InterPro" id="IPR036271">
    <property type="entry name" value="Tet_transcr_reg_TetR-rel_C_sf"/>
</dbReference>
<proteinExistence type="predicted"/>
<dbReference type="InterPro" id="IPR001647">
    <property type="entry name" value="HTH_TetR"/>
</dbReference>
<dbReference type="InterPro" id="IPR050109">
    <property type="entry name" value="HTH-type_TetR-like_transc_reg"/>
</dbReference>
<dbReference type="InterPro" id="IPR049445">
    <property type="entry name" value="TetR_SbtR-like_C"/>
</dbReference>
<dbReference type="PANTHER" id="PTHR30055:SF234">
    <property type="entry name" value="HTH-TYPE TRANSCRIPTIONAL REGULATOR BETI"/>
    <property type="match status" value="1"/>
</dbReference>
<dbReference type="PROSITE" id="PS50977">
    <property type="entry name" value="HTH_TETR_2"/>
    <property type="match status" value="1"/>
</dbReference>
<accession>A0A7W5F943</accession>
<feature type="domain" description="HTH tetR-type" evidence="5">
    <location>
        <begin position="6"/>
        <end position="65"/>
    </location>
</feature>
<evidence type="ECO:0000256" key="1">
    <source>
        <dbReference type="ARBA" id="ARBA00023015"/>
    </source>
</evidence>
<dbReference type="AlphaFoldDB" id="A0A7W5F943"/>
<dbReference type="RefSeq" id="WP_183545935.1">
    <property type="nucleotide sequence ID" value="NZ_BMQT01000009.1"/>
</dbReference>
<sequence>MRADAERNRERVLEAARSVFAEQGLDASTNEIARRAGVGVATLFRRFPTRDDLVGAVFADRMAAYVAATDEALADPDPWHGFCGYIERVCQMQADDRGFADVLTLTFPTAKALEDDRNRAAEGLGVLLERAKATGKLREDFAHQDVPLILMANAGVVTATRDAAPDAWKRLVGYLIQAFAAEAFQPLPEPPSPRQVYRALLRLST</sequence>
<evidence type="ECO:0000256" key="3">
    <source>
        <dbReference type="ARBA" id="ARBA00023163"/>
    </source>
</evidence>
<evidence type="ECO:0000256" key="4">
    <source>
        <dbReference type="PROSITE-ProRule" id="PRU00335"/>
    </source>
</evidence>
<keyword evidence="3" id="KW-0804">Transcription</keyword>
<reference evidence="6 7" key="1">
    <citation type="submission" date="2020-08" db="EMBL/GenBank/DDBJ databases">
        <title>Genomic Encyclopedia of Type Strains, Phase III (KMG-III): the genomes of soil and plant-associated and newly described type strains.</title>
        <authorList>
            <person name="Whitman W."/>
        </authorList>
    </citation>
    <scope>NUCLEOTIDE SEQUENCE [LARGE SCALE GENOMIC DNA]</scope>
    <source>
        <strain evidence="6 7">CECT 3302</strain>
    </source>
</reference>
<dbReference type="GO" id="GO:0000976">
    <property type="term" value="F:transcription cis-regulatory region binding"/>
    <property type="evidence" value="ECO:0007669"/>
    <property type="project" value="TreeGrafter"/>
</dbReference>
<gene>
    <name evidence="6" type="ORF">FHS12_002777</name>
</gene>
<protein>
    <submittedName>
        <fullName evidence="6">AcrR family transcriptional regulator</fullName>
    </submittedName>
</protein>
<dbReference type="PANTHER" id="PTHR30055">
    <property type="entry name" value="HTH-TYPE TRANSCRIPTIONAL REGULATOR RUTR"/>
    <property type="match status" value="1"/>
</dbReference>
<dbReference type="SUPFAM" id="SSF48498">
    <property type="entry name" value="Tetracyclin repressor-like, C-terminal domain"/>
    <property type="match status" value="1"/>
</dbReference>
<evidence type="ECO:0000259" key="5">
    <source>
        <dbReference type="PROSITE" id="PS50977"/>
    </source>
</evidence>
<feature type="DNA-binding region" description="H-T-H motif" evidence="4">
    <location>
        <begin position="28"/>
        <end position="47"/>
    </location>
</feature>